<proteinExistence type="predicted"/>
<organism evidence="1 2">
    <name type="scientific">Rubroshorea leprosula</name>
    <dbReference type="NCBI Taxonomy" id="152421"/>
    <lineage>
        <taxon>Eukaryota</taxon>
        <taxon>Viridiplantae</taxon>
        <taxon>Streptophyta</taxon>
        <taxon>Embryophyta</taxon>
        <taxon>Tracheophyta</taxon>
        <taxon>Spermatophyta</taxon>
        <taxon>Magnoliopsida</taxon>
        <taxon>eudicotyledons</taxon>
        <taxon>Gunneridae</taxon>
        <taxon>Pentapetalae</taxon>
        <taxon>rosids</taxon>
        <taxon>malvids</taxon>
        <taxon>Malvales</taxon>
        <taxon>Dipterocarpaceae</taxon>
        <taxon>Rubroshorea</taxon>
    </lineage>
</organism>
<keyword evidence="2" id="KW-1185">Reference proteome</keyword>
<evidence type="ECO:0000313" key="2">
    <source>
        <dbReference type="Proteomes" id="UP001054252"/>
    </source>
</evidence>
<dbReference type="AlphaFoldDB" id="A0AAV5JVP1"/>
<evidence type="ECO:0000313" key="1">
    <source>
        <dbReference type="EMBL" id="GKV15677.1"/>
    </source>
</evidence>
<dbReference type="EMBL" id="BPVZ01000044">
    <property type="protein sequence ID" value="GKV15677.1"/>
    <property type="molecule type" value="Genomic_DNA"/>
</dbReference>
<comment type="caution">
    <text evidence="1">The sequence shown here is derived from an EMBL/GenBank/DDBJ whole genome shotgun (WGS) entry which is preliminary data.</text>
</comment>
<name>A0AAV5JVP1_9ROSI</name>
<accession>A0AAV5JVP1</accession>
<sequence length="35" mass="4036">MRRSPVIEAARGGHEGEIWREKETRDLSRALISDL</sequence>
<protein>
    <submittedName>
        <fullName evidence="1">Uncharacterized protein</fullName>
    </submittedName>
</protein>
<dbReference type="Proteomes" id="UP001054252">
    <property type="component" value="Unassembled WGS sequence"/>
</dbReference>
<gene>
    <name evidence="1" type="ORF">SLEP1_g26443</name>
</gene>
<reference evidence="1 2" key="1">
    <citation type="journal article" date="2021" name="Commun. Biol.">
        <title>The genome of Shorea leprosula (Dipterocarpaceae) highlights the ecological relevance of drought in aseasonal tropical rainforests.</title>
        <authorList>
            <person name="Ng K.K.S."/>
            <person name="Kobayashi M.J."/>
            <person name="Fawcett J.A."/>
            <person name="Hatakeyama M."/>
            <person name="Paape T."/>
            <person name="Ng C.H."/>
            <person name="Ang C.C."/>
            <person name="Tnah L.H."/>
            <person name="Lee C.T."/>
            <person name="Nishiyama T."/>
            <person name="Sese J."/>
            <person name="O'Brien M.J."/>
            <person name="Copetti D."/>
            <person name="Mohd Noor M.I."/>
            <person name="Ong R.C."/>
            <person name="Putra M."/>
            <person name="Sireger I.Z."/>
            <person name="Indrioko S."/>
            <person name="Kosugi Y."/>
            <person name="Izuno A."/>
            <person name="Isagi Y."/>
            <person name="Lee S.L."/>
            <person name="Shimizu K.K."/>
        </authorList>
    </citation>
    <scope>NUCLEOTIDE SEQUENCE [LARGE SCALE GENOMIC DNA]</scope>
    <source>
        <strain evidence="1">214</strain>
    </source>
</reference>